<evidence type="ECO:0000313" key="1">
    <source>
        <dbReference type="EMBL" id="CAH1989394.1"/>
    </source>
</evidence>
<gene>
    <name evidence="1" type="ORF">ACAOBT_LOCUS19008</name>
</gene>
<reference evidence="1" key="1">
    <citation type="submission" date="2022-03" db="EMBL/GenBank/DDBJ databases">
        <authorList>
            <person name="Sayadi A."/>
        </authorList>
    </citation>
    <scope>NUCLEOTIDE SEQUENCE</scope>
</reference>
<dbReference type="AlphaFoldDB" id="A0A9P0L6P6"/>
<sequence length="39" mass="4404">MLPTAWPVFDSLPLVTPSIPLGKLSSWLYNSECNRNRSL</sequence>
<dbReference type="Proteomes" id="UP001152888">
    <property type="component" value="Unassembled WGS sequence"/>
</dbReference>
<proteinExistence type="predicted"/>
<organism evidence="1 2">
    <name type="scientific">Acanthoscelides obtectus</name>
    <name type="common">Bean weevil</name>
    <name type="synonym">Bruchus obtectus</name>
    <dbReference type="NCBI Taxonomy" id="200917"/>
    <lineage>
        <taxon>Eukaryota</taxon>
        <taxon>Metazoa</taxon>
        <taxon>Ecdysozoa</taxon>
        <taxon>Arthropoda</taxon>
        <taxon>Hexapoda</taxon>
        <taxon>Insecta</taxon>
        <taxon>Pterygota</taxon>
        <taxon>Neoptera</taxon>
        <taxon>Endopterygota</taxon>
        <taxon>Coleoptera</taxon>
        <taxon>Polyphaga</taxon>
        <taxon>Cucujiformia</taxon>
        <taxon>Chrysomeloidea</taxon>
        <taxon>Chrysomelidae</taxon>
        <taxon>Bruchinae</taxon>
        <taxon>Bruchini</taxon>
        <taxon>Acanthoscelides</taxon>
    </lineage>
</organism>
<keyword evidence="2" id="KW-1185">Reference proteome</keyword>
<protein>
    <submittedName>
        <fullName evidence="1">Uncharacterized protein</fullName>
    </submittedName>
</protein>
<accession>A0A9P0L6P6</accession>
<name>A0A9P0L6P6_ACAOB</name>
<dbReference type="EMBL" id="CAKOFQ010007063">
    <property type="protein sequence ID" value="CAH1989394.1"/>
    <property type="molecule type" value="Genomic_DNA"/>
</dbReference>
<evidence type="ECO:0000313" key="2">
    <source>
        <dbReference type="Proteomes" id="UP001152888"/>
    </source>
</evidence>
<comment type="caution">
    <text evidence="1">The sequence shown here is derived from an EMBL/GenBank/DDBJ whole genome shotgun (WGS) entry which is preliminary data.</text>
</comment>